<evidence type="ECO:0000313" key="3">
    <source>
        <dbReference type="Proteomes" id="UP000179807"/>
    </source>
</evidence>
<reference evidence="2" key="1">
    <citation type="submission" date="2016-10" db="EMBL/GenBank/DDBJ databases">
        <authorList>
            <person name="Benchimol M."/>
            <person name="Almeida L.G."/>
            <person name="Vasconcelos A.T."/>
            <person name="Perreira-Neves A."/>
            <person name="Rosa I.A."/>
            <person name="Tasca T."/>
            <person name="Bogo M.R."/>
            <person name="de Souza W."/>
        </authorList>
    </citation>
    <scope>NUCLEOTIDE SEQUENCE [LARGE SCALE GENOMIC DNA]</scope>
    <source>
        <strain evidence="2">K</strain>
    </source>
</reference>
<name>A0A1J4K0Z4_9EUKA</name>
<dbReference type="GeneID" id="94827754"/>
<accession>A0A1J4K0Z4</accession>
<feature type="transmembrane region" description="Helical" evidence="1">
    <location>
        <begin position="88"/>
        <end position="105"/>
    </location>
</feature>
<keyword evidence="1" id="KW-0812">Transmembrane</keyword>
<dbReference type="RefSeq" id="XP_068357592.1">
    <property type="nucleotide sequence ID" value="XM_068493050.1"/>
</dbReference>
<dbReference type="EMBL" id="MLAK01000793">
    <property type="protein sequence ID" value="OHT04456.1"/>
    <property type="molecule type" value="Genomic_DNA"/>
</dbReference>
<keyword evidence="1" id="KW-0472">Membrane</keyword>
<feature type="transmembrane region" description="Helical" evidence="1">
    <location>
        <begin position="284"/>
        <end position="313"/>
    </location>
</feature>
<keyword evidence="1" id="KW-1133">Transmembrane helix</keyword>
<feature type="transmembrane region" description="Helical" evidence="1">
    <location>
        <begin position="58"/>
        <end position="76"/>
    </location>
</feature>
<feature type="transmembrane region" description="Helical" evidence="1">
    <location>
        <begin position="403"/>
        <end position="425"/>
    </location>
</feature>
<comment type="caution">
    <text evidence="2">The sequence shown here is derived from an EMBL/GenBank/DDBJ whole genome shotgun (WGS) entry which is preliminary data.</text>
</comment>
<evidence type="ECO:0000313" key="2">
    <source>
        <dbReference type="EMBL" id="OHT04456.1"/>
    </source>
</evidence>
<feature type="transmembrane region" description="Helical" evidence="1">
    <location>
        <begin position="165"/>
        <end position="189"/>
    </location>
</feature>
<feature type="transmembrane region" description="Helical" evidence="1">
    <location>
        <begin position="363"/>
        <end position="382"/>
    </location>
</feature>
<sequence>MWIFHLASSIWLGSELSDLFTSHHFDSFQILSLGAILGTTLLSFVSYWTTFILEPGAYRSWLLLVIFAGSSFLIFIRKERKKIKFDINIFQFWCYLIFGFIWYTITFSTQFQSYRISREVKDLALDIQNINQLCFNHFNSENITHFVSNYLVASLIINGETAHQYGLFATMIINTFTFIVGLYSILYYFTKSHLSASVAVIFYHFMSGSSFKGESWFNSIYLLDRSSYHTFSLSIWTLLIAIIAIDEQNNQVNGQMDGQNIDQENNIENGVKTGVGNDQGNDRFLIYFAAVLHSFCSTLSIEAYFSILIYIIIYSIVKDFPKFRIIKFLMISFSLSSLFSLILYSDFTNFSKILTFGFSFEHFWKTFGNFGIIASFFGLFILNGEQILMYLPSVVFILLKNEICMYLLWLPFAASTVSLYVTYLYRLKENIFIQFFGMSFALFSILVICHPNIIQFTRYIIYTKPLFSVHQYRFGLWILENTNENSVFIENYHHEINPIQLMANRKILNLSISSIRNLIENGNRSDFSGDKQATHLILYKEGPKIRPNMNIWRLTYSNVDGSVYRLCA</sequence>
<proteinExistence type="predicted"/>
<protein>
    <submittedName>
        <fullName evidence="2">Uncharacterized protein</fullName>
    </submittedName>
</protein>
<feature type="transmembrane region" description="Helical" evidence="1">
    <location>
        <begin position="325"/>
        <end position="343"/>
    </location>
</feature>
<keyword evidence="3" id="KW-1185">Reference proteome</keyword>
<gene>
    <name evidence="2" type="ORF">TRFO_06362</name>
</gene>
<evidence type="ECO:0000256" key="1">
    <source>
        <dbReference type="SAM" id="Phobius"/>
    </source>
</evidence>
<feature type="transmembrane region" description="Helical" evidence="1">
    <location>
        <begin position="431"/>
        <end position="449"/>
    </location>
</feature>
<feature type="transmembrane region" description="Helical" evidence="1">
    <location>
        <begin position="228"/>
        <end position="245"/>
    </location>
</feature>
<dbReference type="Proteomes" id="UP000179807">
    <property type="component" value="Unassembled WGS sequence"/>
</dbReference>
<feature type="transmembrane region" description="Helical" evidence="1">
    <location>
        <begin position="30"/>
        <end position="52"/>
    </location>
</feature>
<organism evidence="2 3">
    <name type="scientific">Tritrichomonas foetus</name>
    <dbReference type="NCBI Taxonomy" id="1144522"/>
    <lineage>
        <taxon>Eukaryota</taxon>
        <taxon>Metamonada</taxon>
        <taxon>Parabasalia</taxon>
        <taxon>Tritrichomonadida</taxon>
        <taxon>Tritrichomonadidae</taxon>
        <taxon>Tritrichomonas</taxon>
    </lineage>
</organism>
<dbReference type="VEuPathDB" id="TrichDB:TRFO_06362"/>
<dbReference type="AlphaFoldDB" id="A0A1J4K0Z4"/>